<gene>
    <name evidence="4" type="ORF">G2W53_002961</name>
</gene>
<comment type="caution">
    <text evidence="4">The sequence shown here is derived from an EMBL/GenBank/DDBJ whole genome shotgun (WGS) entry which is preliminary data.</text>
</comment>
<reference evidence="4" key="1">
    <citation type="submission" date="2020-09" db="EMBL/GenBank/DDBJ databases">
        <title>Genome-Enabled Discovery of Anthraquinone Biosynthesis in Senna tora.</title>
        <authorList>
            <person name="Kang S.-H."/>
            <person name="Pandey R.P."/>
            <person name="Lee C.-M."/>
            <person name="Sim J.-S."/>
            <person name="Jeong J.-T."/>
            <person name="Choi B.-S."/>
            <person name="Jung M."/>
            <person name="Ginzburg D."/>
            <person name="Zhao K."/>
            <person name="Won S.Y."/>
            <person name="Oh T.-J."/>
            <person name="Yu Y."/>
            <person name="Kim N.-H."/>
            <person name="Lee O.R."/>
            <person name="Lee T.-H."/>
            <person name="Bashyal P."/>
            <person name="Kim T.-S."/>
            <person name="Lee W.-H."/>
            <person name="Kawkins C."/>
            <person name="Kim C.-K."/>
            <person name="Kim J.S."/>
            <person name="Ahn B.O."/>
            <person name="Rhee S.Y."/>
            <person name="Sohng J.K."/>
        </authorList>
    </citation>
    <scope>NUCLEOTIDE SEQUENCE</scope>
    <source>
        <tissue evidence="4">Leaf</tissue>
    </source>
</reference>
<dbReference type="Pfam" id="PF01535">
    <property type="entry name" value="PPR"/>
    <property type="match status" value="2"/>
</dbReference>
<dbReference type="InterPro" id="IPR002885">
    <property type="entry name" value="PPR_rpt"/>
</dbReference>
<organism evidence="4 5">
    <name type="scientific">Senna tora</name>
    <dbReference type="NCBI Taxonomy" id="362788"/>
    <lineage>
        <taxon>Eukaryota</taxon>
        <taxon>Viridiplantae</taxon>
        <taxon>Streptophyta</taxon>
        <taxon>Embryophyta</taxon>
        <taxon>Tracheophyta</taxon>
        <taxon>Spermatophyta</taxon>
        <taxon>Magnoliopsida</taxon>
        <taxon>eudicotyledons</taxon>
        <taxon>Gunneridae</taxon>
        <taxon>Pentapetalae</taxon>
        <taxon>rosids</taxon>
        <taxon>fabids</taxon>
        <taxon>Fabales</taxon>
        <taxon>Fabaceae</taxon>
        <taxon>Caesalpinioideae</taxon>
        <taxon>Cassia clade</taxon>
        <taxon>Senna</taxon>
    </lineage>
</organism>
<dbReference type="PANTHER" id="PTHR47939">
    <property type="entry name" value="MEMBRANE-ASSOCIATED SALT-INDUCIBLE PROTEIN-LIKE"/>
    <property type="match status" value="1"/>
</dbReference>
<keyword evidence="2" id="KW-0677">Repeat</keyword>
<feature type="repeat" description="PPR" evidence="3">
    <location>
        <begin position="294"/>
        <end position="328"/>
    </location>
</feature>
<dbReference type="Pfam" id="PF13812">
    <property type="entry name" value="PPR_3"/>
    <property type="match status" value="1"/>
</dbReference>
<dbReference type="PROSITE" id="PS51375">
    <property type="entry name" value="PPR"/>
    <property type="match status" value="4"/>
</dbReference>
<feature type="repeat" description="PPR" evidence="3">
    <location>
        <begin position="545"/>
        <end position="579"/>
    </location>
</feature>
<keyword evidence="5" id="KW-1185">Reference proteome</keyword>
<proteinExistence type="inferred from homology"/>
<name>A0A834XAH3_9FABA</name>
<evidence type="ECO:0000256" key="2">
    <source>
        <dbReference type="ARBA" id="ARBA00022737"/>
    </source>
</evidence>
<evidence type="ECO:0000313" key="5">
    <source>
        <dbReference type="Proteomes" id="UP000634136"/>
    </source>
</evidence>
<dbReference type="Pfam" id="PF13041">
    <property type="entry name" value="PPR_2"/>
    <property type="match status" value="2"/>
</dbReference>
<accession>A0A834XAH3</accession>
<dbReference type="EMBL" id="JAAIUW010000002">
    <property type="protein sequence ID" value="KAF7840663.1"/>
    <property type="molecule type" value="Genomic_DNA"/>
</dbReference>
<evidence type="ECO:0000256" key="3">
    <source>
        <dbReference type="PROSITE-ProRule" id="PRU00708"/>
    </source>
</evidence>
<comment type="similarity">
    <text evidence="1">Belongs to the PPR family. P subfamily.</text>
</comment>
<feature type="repeat" description="PPR" evidence="3">
    <location>
        <begin position="259"/>
        <end position="293"/>
    </location>
</feature>
<dbReference type="Gene3D" id="1.25.40.10">
    <property type="entry name" value="Tetratricopeptide repeat domain"/>
    <property type="match status" value="4"/>
</dbReference>
<sequence>MFFIHYSLGYDVSEVRTPSSCTCKCNVNVIETEEEYIITVLVSNASSKISSQFHQILRNFHIFFLQLENPTPPKSARFPNLLHPLATTQLGLPPSKSQSLLQPNPIPFPPNTPQNRIPPPNLSVFLQLGQIQSWVSSRPQIPLSYHSTRDWFSSLSTRETPLGFSDSGTPCFFSCGEFDQSMRRLMRLHGCTPTVRSCNELLDALQRENKIQLAWCLYGALVRFGYRLGRSTLSIVAQILSKNGKFDKIVRLLDSGIHELGIYNLVIGGYSEKGDFKSAFDALNEMSDRKLSPDFVTYSSILDGACKHGDNEVIERIINIMVEKKLLPECFSISSSNYDLVLQKLSEMGKTYAAEMFFRRACEENINLQDVTYGCLLRALSKGRRIREAVYVYSIVSQRGIALDDSNYQAFVDFLCEENLYVEEKSCELLKDIIRRGFDPSASELSKFMASLCNEGRWKEAEDLLDALVERGLVPDSGFCSLLMKHYCKCRQIGSAIELHDKMEKVNGKMEITAYNVFLNRLFVVRKIEEAMKVFEYMRRQDLLSSESFRIMICELCKVKELRKAMKLHDEMLKMGLKPDKPTYRRLIAGFV</sequence>
<dbReference type="OrthoDB" id="747253at2759"/>
<dbReference type="NCBIfam" id="TIGR00756">
    <property type="entry name" value="PPR"/>
    <property type="match status" value="5"/>
</dbReference>
<evidence type="ECO:0000256" key="1">
    <source>
        <dbReference type="ARBA" id="ARBA00007626"/>
    </source>
</evidence>
<dbReference type="AlphaFoldDB" id="A0A834XAH3"/>
<protein>
    <submittedName>
        <fullName evidence="4">Pentatricopeptide repeat-containing protein</fullName>
    </submittedName>
</protein>
<dbReference type="Proteomes" id="UP000634136">
    <property type="component" value="Unassembled WGS sequence"/>
</dbReference>
<dbReference type="PANTHER" id="PTHR47939:SF2">
    <property type="entry name" value="OS03G0782900 PROTEIN"/>
    <property type="match status" value="1"/>
</dbReference>
<dbReference type="InterPro" id="IPR050667">
    <property type="entry name" value="PPR-containing_protein"/>
</dbReference>
<dbReference type="InterPro" id="IPR011990">
    <property type="entry name" value="TPR-like_helical_dom_sf"/>
</dbReference>
<feature type="repeat" description="PPR" evidence="3">
    <location>
        <begin position="441"/>
        <end position="475"/>
    </location>
</feature>
<evidence type="ECO:0000313" key="4">
    <source>
        <dbReference type="EMBL" id="KAF7840663.1"/>
    </source>
</evidence>